<keyword evidence="2 5" id="KW-0812">Transmembrane</keyword>
<dbReference type="PANTHER" id="PTHR11863">
    <property type="entry name" value="STEROL DESATURASE"/>
    <property type="match status" value="1"/>
</dbReference>
<evidence type="ECO:0000313" key="7">
    <source>
        <dbReference type="EMBL" id="QHU22192.1"/>
    </source>
</evidence>
<dbReference type="EMBL" id="MN741000">
    <property type="protein sequence ID" value="QHU22192.1"/>
    <property type="molecule type" value="Genomic_DNA"/>
</dbReference>
<sequence length="431" mass="48644">MENMFGMVRGKYFGEPPLYVDKTLPAGMTDLPKPTVISWLRNSPFVLVTTPNFVWAAISLALYMLAPYNLGPNSTASIAPISSAFFIERFPVWFSITFGYFSFWHATLYGFNMANRPFIANRVYNLDKVLHNVFWTTSGIAIWTVFENVFAYLWATGRLPYISDTISVSTPWGLAAFVAAFMGIPVWRSVHFYFAHRFLHYTPLYKQVHSLHHRNTDIEPFSGLCMHPVEHLYYFACIVPSLVFYCSPFALVWNGIHLLLSPAASHSGYEDHFQSDMFHYLHHRYFECNYAGTDAAFMDLAFGTFKASFKDHPVDKNGPKPRDDAKSTLRILPTQEFVTYLAGSALCVLPWIYTAQKPESITPNHALVVSSAVGFGPVLLASIVSHFYSAGTYAHPVKMSLVANLLHLVLGTLFCSVPITYGCWLTLIPKN</sequence>
<dbReference type="InterPro" id="IPR006694">
    <property type="entry name" value="Fatty_acid_hydroxylase"/>
</dbReference>
<dbReference type="InterPro" id="IPR050307">
    <property type="entry name" value="Sterol_Desaturase_Related"/>
</dbReference>
<evidence type="ECO:0000256" key="4">
    <source>
        <dbReference type="ARBA" id="ARBA00023136"/>
    </source>
</evidence>
<proteinExistence type="predicted"/>
<dbReference type="GO" id="GO:0016020">
    <property type="term" value="C:membrane"/>
    <property type="evidence" value="ECO:0007669"/>
    <property type="project" value="UniProtKB-SubCell"/>
</dbReference>
<feature type="transmembrane region" description="Helical" evidence="5">
    <location>
        <begin position="366"/>
        <end position="388"/>
    </location>
</feature>
<feature type="transmembrane region" description="Helical" evidence="5">
    <location>
        <begin position="166"/>
        <end position="187"/>
    </location>
</feature>
<keyword evidence="4 5" id="KW-0472">Membrane</keyword>
<organism evidence="7">
    <name type="scientific">viral metagenome</name>
    <dbReference type="NCBI Taxonomy" id="1070528"/>
    <lineage>
        <taxon>unclassified sequences</taxon>
        <taxon>metagenomes</taxon>
        <taxon>organismal metagenomes</taxon>
    </lineage>
</organism>
<reference evidence="7" key="1">
    <citation type="journal article" date="2020" name="Nature">
        <title>Giant virus diversity and host interactions through global metagenomics.</title>
        <authorList>
            <person name="Schulz F."/>
            <person name="Roux S."/>
            <person name="Paez-Espino D."/>
            <person name="Jungbluth S."/>
            <person name="Walsh D.A."/>
            <person name="Denef V.J."/>
            <person name="McMahon K.D."/>
            <person name="Konstantinidis K.T."/>
            <person name="Eloe-Fadrosh E.A."/>
            <person name="Kyrpides N.C."/>
            <person name="Woyke T."/>
        </authorList>
    </citation>
    <scope>NUCLEOTIDE SEQUENCE</scope>
    <source>
        <strain evidence="7">GVMAG-S-3300013286-35</strain>
    </source>
</reference>
<evidence type="ECO:0000256" key="1">
    <source>
        <dbReference type="ARBA" id="ARBA00004370"/>
    </source>
</evidence>
<feature type="domain" description="Fatty acid hydroxylase" evidence="6">
    <location>
        <begin position="186"/>
        <end position="304"/>
    </location>
</feature>
<comment type="subcellular location">
    <subcellularLocation>
        <location evidence="1">Membrane</location>
    </subcellularLocation>
</comment>
<evidence type="ECO:0000256" key="3">
    <source>
        <dbReference type="ARBA" id="ARBA00022989"/>
    </source>
</evidence>
<feature type="transmembrane region" description="Helical" evidence="5">
    <location>
        <begin position="92"/>
        <end position="111"/>
    </location>
</feature>
<evidence type="ECO:0000256" key="2">
    <source>
        <dbReference type="ARBA" id="ARBA00022692"/>
    </source>
</evidence>
<name>A0A6C0KW33_9ZZZZ</name>
<keyword evidence="3 5" id="KW-1133">Transmembrane helix</keyword>
<dbReference type="GO" id="GO:0005506">
    <property type="term" value="F:iron ion binding"/>
    <property type="evidence" value="ECO:0007669"/>
    <property type="project" value="InterPro"/>
</dbReference>
<feature type="transmembrane region" description="Helical" evidence="5">
    <location>
        <begin position="232"/>
        <end position="253"/>
    </location>
</feature>
<dbReference type="AlphaFoldDB" id="A0A6C0KW33"/>
<dbReference type="Pfam" id="PF04116">
    <property type="entry name" value="FA_hydroxylase"/>
    <property type="match status" value="1"/>
</dbReference>
<feature type="transmembrane region" description="Helical" evidence="5">
    <location>
        <begin position="408"/>
        <end position="428"/>
    </location>
</feature>
<accession>A0A6C0KW33</accession>
<dbReference type="GO" id="GO:0008610">
    <property type="term" value="P:lipid biosynthetic process"/>
    <property type="evidence" value="ECO:0007669"/>
    <property type="project" value="InterPro"/>
</dbReference>
<dbReference type="GO" id="GO:0016491">
    <property type="term" value="F:oxidoreductase activity"/>
    <property type="evidence" value="ECO:0007669"/>
    <property type="project" value="InterPro"/>
</dbReference>
<protein>
    <recommendedName>
        <fullName evidence="6">Fatty acid hydroxylase domain-containing protein</fullName>
    </recommendedName>
</protein>
<feature type="transmembrane region" description="Helical" evidence="5">
    <location>
        <begin position="132"/>
        <end position="154"/>
    </location>
</feature>
<feature type="transmembrane region" description="Helical" evidence="5">
    <location>
        <begin position="45"/>
        <end position="66"/>
    </location>
</feature>
<evidence type="ECO:0000256" key="5">
    <source>
        <dbReference type="SAM" id="Phobius"/>
    </source>
</evidence>
<feature type="transmembrane region" description="Helical" evidence="5">
    <location>
        <begin position="337"/>
        <end position="354"/>
    </location>
</feature>
<evidence type="ECO:0000259" key="6">
    <source>
        <dbReference type="Pfam" id="PF04116"/>
    </source>
</evidence>